<evidence type="ECO:0000256" key="1">
    <source>
        <dbReference type="ARBA" id="ARBA00006987"/>
    </source>
</evidence>
<dbReference type="Pfam" id="PF03401">
    <property type="entry name" value="TctC"/>
    <property type="match status" value="1"/>
</dbReference>
<reference evidence="3 4" key="1">
    <citation type="submission" date="2021-01" db="EMBL/GenBank/DDBJ databases">
        <title>Belnapia mucosa sp. nov. and Belnapia arida sp. nov., isolated from the Tabernas Desert (Almeria, Spain).</title>
        <authorList>
            <person name="Molina-Menor E."/>
            <person name="Vidal-Verdu A."/>
            <person name="Calonge A."/>
            <person name="Satari L."/>
            <person name="Pereto Magraner J."/>
            <person name="Porcar Miralles M."/>
        </authorList>
    </citation>
    <scope>NUCLEOTIDE SEQUENCE [LARGE SCALE GENOMIC DNA]</scope>
    <source>
        <strain evidence="3 4">T6</strain>
    </source>
</reference>
<feature type="signal peptide" evidence="2">
    <location>
        <begin position="1"/>
        <end position="18"/>
    </location>
</feature>
<accession>A0ABS1V735</accession>
<name>A0ABS1V735_9PROT</name>
<dbReference type="Gene3D" id="3.40.190.10">
    <property type="entry name" value="Periplasmic binding protein-like II"/>
    <property type="match status" value="1"/>
</dbReference>
<keyword evidence="2" id="KW-0732">Signal</keyword>
<dbReference type="SUPFAM" id="SSF53850">
    <property type="entry name" value="Periplasmic binding protein-like II"/>
    <property type="match status" value="1"/>
</dbReference>
<dbReference type="Gene3D" id="3.40.190.150">
    <property type="entry name" value="Bordetella uptake gene, domain 1"/>
    <property type="match status" value="1"/>
</dbReference>
<keyword evidence="4" id="KW-1185">Reference proteome</keyword>
<protein>
    <submittedName>
        <fullName evidence="3">Tripartite tricarboxylate transporter substrate binding protein</fullName>
    </submittedName>
</protein>
<dbReference type="RefSeq" id="WP_202827229.1">
    <property type="nucleotide sequence ID" value="NZ_JAEUXJ010000009.1"/>
</dbReference>
<evidence type="ECO:0000313" key="4">
    <source>
        <dbReference type="Proteomes" id="UP000606490"/>
    </source>
</evidence>
<evidence type="ECO:0000256" key="2">
    <source>
        <dbReference type="SAM" id="SignalP"/>
    </source>
</evidence>
<organism evidence="3 4">
    <name type="scientific">Belnapia mucosa</name>
    <dbReference type="NCBI Taxonomy" id="2804532"/>
    <lineage>
        <taxon>Bacteria</taxon>
        <taxon>Pseudomonadati</taxon>
        <taxon>Pseudomonadota</taxon>
        <taxon>Alphaproteobacteria</taxon>
        <taxon>Acetobacterales</taxon>
        <taxon>Roseomonadaceae</taxon>
        <taxon>Belnapia</taxon>
    </lineage>
</organism>
<gene>
    <name evidence="3" type="ORF">JMJ55_19285</name>
</gene>
<proteinExistence type="inferred from homology"/>
<dbReference type="EMBL" id="JAEUXJ010000009">
    <property type="protein sequence ID" value="MBL6457480.1"/>
    <property type="molecule type" value="Genomic_DNA"/>
</dbReference>
<dbReference type="CDD" id="cd07012">
    <property type="entry name" value="PBP2_Bug_TTT"/>
    <property type="match status" value="1"/>
</dbReference>
<sequence length="320" mass="33530">MIRLALALLLLALAPARAEFPEAGRPVQVILPYPPGGGSDISARALAPVLERELGTPVVIVNRPGANSQIGMAQTARARPDGYTLAYGLWPSTITLYLDPARNAGFTRESFTPLAMHVIDPGSIIVRADSPLRTLSDLIAAARARPGALRVSDPGILSWEHLASLALQRLHGITVNQIHYQGSAPELVALLSGEIEVALVAGGTAMAQTRSGAARTLAVLDRAESPFLPGVPTAASLGTPIVTGSARGFVAPAGLPPEVERVLAAALERAITGAEHRRKMEELGLPIRFMGPAAFRDYWIAEEAGLAPLVRDALAAEAGK</sequence>
<dbReference type="PIRSF" id="PIRSF017082">
    <property type="entry name" value="YflP"/>
    <property type="match status" value="1"/>
</dbReference>
<dbReference type="PANTHER" id="PTHR42928:SF5">
    <property type="entry name" value="BLR1237 PROTEIN"/>
    <property type="match status" value="1"/>
</dbReference>
<dbReference type="InterPro" id="IPR042100">
    <property type="entry name" value="Bug_dom1"/>
</dbReference>
<dbReference type="PANTHER" id="PTHR42928">
    <property type="entry name" value="TRICARBOXYLATE-BINDING PROTEIN"/>
    <property type="match status" value="1"/>
</dbReference>
<comment type="similarity">
    <text evidence="1">Belongs to the UPF0065 (bug) family.</text>
</comment>
<dbReference type="InterPro" id="IPR005064">
    <property type="entry name" value="BUG"/>
</dbReference>
<comment type="caution">
    <text evidence="3">The sequence shown here is derived from an EMBL/GenBank/DDBJ whole genome shotgun (WGS) entry which is preliminary data.</text>
</comment>
<dbReference type="Proteomes" id="UP000606490">
    <property type="component" value="Unassembled WGS sequence"/>
</dbReference>
<feature type="chain" id="PRO_5046897019" evidence="2">
    <location>
        <begin position="19"/>
        <end position="320"/>
    </location>
</feature>
<evidence type="ECO:0000313" key="3">
    <source>
        <dbReference type="EMBL" id="MBL6457480.1"/>
    </source>
</evidence>